<evidence type="ECO:0000313" key="3">
    <source>
        <dbReference type="EMBL" id="GAA2003984.1"/>
    </source>
</evidence>
<dbReference type="EMBL" id="BAAAQM010000080">
    <property type="protein sequence ID" value="GAA2003984.1"/>
    <property type="molecule type" value="Genomic_DNA"/>
</dbReference>
<gene>
    <name evidence="3" type="ORF">GCM10009838_82770</name>
</gene>
<protein>
    <submittedName>
        <fullName evidence="3">PPOX class F420-dependent oxidoreductase</fullName>
    </submittedName>
</protein>
<name>A0ABN2TBP1_9ACTN</name>
<dbReference type="InterPro" id="IPR052019">
    <property type="entry name" value="F420H2_bilvrd_red/Heme_oxyg"/>
</dbReference>
<keyword evidence="4" id="KW-1185">Reference proteome</keyword>
<evidence type="ECO:0000313" key="4">
    <source>
        <dbReference type="Proteomes" id="UP001499854"/>
    </source>
</evidence>
<dbReference type="Gene3D" id="2.30.110.10">
    <property type="entry name" value="Electron Transport, Fmn-binding Protein, Chain A"/>
    <property type="match status" value="1"/>
</dbReference>
<dbReference type="InterPro" id="IPR011576">
    <property type="entry name" value="Pyridox_Oxase_N"/>
</dbReference>
<dbReference type="Proteomes" id="UP001499854">
    <property type="component" value="Unassembled WGS sequence"/>
</dbReference>
<dbReference type="NCBIfam" id="TIGR03618">
    <property type="entry name" value="Rv1155_F420"/>
    <property type="match status" value="1"/>
</dbReference>
<dbReference type="InterPro" id="IPR012349">
    <property type="entry name" value="Split_barrel_FMN-bd"/>
</dbReference>
<feature type="domain" description="Pyridoxamine 5'-phosphate oxidase N-terminal" evidence="2">
    <location>
        <begin position="6"/>
        <end position="126"/>
    </location>
</feature>
<dbReference type="SUPFAM" id="SSF50475">
    <property type="entry name" value="FMN-binding split barrel"/>
    <property type="match status" value="1"/>
</dbReference>
<accession>A0ABN2TBP1</accession>
<organism evidence="3 4">
    <name type="scientific">Catenulispora subtropica</name>
    <dbReference type="NCBI Taxonomy" id="450798"/>
    <lineage>
        <taxon>Bacteria</taxon>
        <taxon>Bacillati</taxon>
        <taxon>Actinomycetota</taxon>
        <taxon>Actinomycetes</taxon>
        <taxon>Catenulisporales</taxon>
        <taxon>Catenulisporaceae</taxon>
        <taxon>Catenulispora</taxon>
    </lineage>
</organism>
<sequence length="129" mass="14893">MTLEISDKARALLEKKVLVNLATVRPDGAPQVNPMWFKWDGELLWFTHTNYRQKYKNIAHEPRVSIAFLDPDNVYGYMEVRGVVEKIEDDPEATMYQVLSEWYDGTPVTPADAKDRVKIGVRPTKIVQQ</sequence>
<dbReference type="RefSeq" id="WP_344662699.1">
    <property type="nucleotide sequence ID" value="NZ_BAAAQM010000080.1"/>
</dbReference>
<reference evidence="3 4" key="1">
    <citation type="journal article" date="2019" name="Int. J. Syst. Evol. Microbiol.">
        <title>The Global Catalogue of Microorganisms (GCM) 10K type strain sequencing project: providing services to taxonomists for standard genome sequencing and annotation.</title>
        <authorList>
            <consortium name="The Broad Institute Genomics Platform"/>
            <consortium name="The Broad Institute Genome Sequencing Center for Infectious Disease"/>
            <person name="Wu L."/>
            <person name="Ma J."/>
        </authorList>
    </citation>
    <scope>NUCLEOTIDE SEQUENCE [LARGE SCALE GENOMIC DNA]</scope>
    <source>
        <strain evidence="3 4">JCM 16013</strain>
    </source>
</reference>
<dbReference type="InterPro" id="IPR019920">
    <property type="entry name" value="F420-binding_dom_put"/>
</dbReference>
<dbReference type="PANTHER" id="PTHR35176">
    <property type="entry name" value="HEME OXYGENASE HI_0854-RELATED"/>
    <property type="match status" value="1"/>
</dbReference>
<comment type="caution">
    <text evidence="3">The sequence shown here is derived from an EMBL/GenBank/DDBJ whole genome shotgun (WGS) entry which is preliminary data.</text>
</comment>
<evidence type="ECO:0000259" key="2">
    <source>
        <dbReference type="Pfam" id="PF01243"/>
    </source>
</evidence>
<evidence type="ECO:0000256" key="1">
    <source>
        <dbReference type="ARBA" id="ARBA00023002"/>
    </source>
</evidence>
<dbReference type="Pfam" id="PF01243">
    <property type="entry name" value="PNPOx_N"/>
    <property type="match status" value="1"/>
</dbReference>
<dbReference type="PANTHER" id="PTHR35176:SF6">
    <property type="entry name" value="HEME OXYGENASE HI_0854-RELATED"/>
    <property type="match status" value="1"/>
</dbReference>
<keyword evidence="1" id="KW-0560">Oxidoreductase</keyword>
<proteinExistence type="predicted"/>